<dbReference type="OrthoDB" id="10261556at2759"/>
<keyword evidence="8" id="KW-1185">Reference proteome</keyword>
<dbReference type="GO" id="GO:0043138">
    <property type="term" value="F:3'-5' DNA helicase activity"/>
    <property type="evidence" value="ECO:0007669"/>
    <property type="project" value="UniProtKB-EC"/>
</dbReference>
<dbReference type="EC" id="5.6.2.4" evidence="5"/>
<dbReference type="PROSITE" id="PS51192">
    <property type="entry name" value="HELICASE_ATP_BIND_1"/>
    <property type="match status" value="1"/>
</dbReference>
<evidence type="ECO:0000259" key="6">
    <source>
        <dbReference type="PROSITE" id="PS51192"/>
    </source>
</evidence>
<proteinExistence type="inferred from homology"/>
<protein>
    <recommendedName>
        <fullName evidence="5">DNA 3'-5' helicase</fullName>
        <ecNumber evidence="5">5.6.2.4</ecNumber>
    </recommendedName>
</protein>
<gene>
    <name evidence="7" type="primary">RECQL4</name>
    <name evidence="7" type="ORF">BG011_003256</name>
</gene>
<evidence type="ECO:0000256" key="2">
    <source>
        <dbReference type="ARBA" id="ARBA00023125"/>
    </source>
</evidence>
<accession>A0A9P6PE13</accession>
<keyword evidence="7" id="KW-0067">ATP-binding</keyword>
<dbReference type="PANTHER" id="PTHR13710">
    <property type="entry name" value="DNA HELICASE RECQ FAMILY MEMBER"/>
    <property type="match status" value="1"/>
</dbReference>
<keyword evidence="7" id="KW-0347">Helicase</keyword>
<evidence type="ECO:0000256" key="1">
    <source>
        <dbReference type="ARBA" id="ARBA00005446"/>
    </source>
</evidence>
<dbReference type="Gene3D" id="3.40.50.300">
    <property type="entry name" value="P-loop containing nucleotide triphosphate hydrolases"/>
    <property type="match status" value="1"/>
</dbReference>
<dbReference type="SMART" id="SM00487">
    <property type="entry name" value="DEXDc"/>
    <property type="match status" value="1"/>
</dbReference>
<evidence type="ECO:0000256" key="3">
    <source>
        <dbReference type="ARBA" id="ARBA00023235"/>
    </source>
</evidence>
<evidence type="ECO:0000256" key="4">
    <source>
        <dbReference type="ARBA" id="ARBA00034617"/>
    </source>
</evidence>
<feature type="non-terminal residue" evidence="7">
    <location>
        <position position="190"/>
    </location>
</feature>
<keyword evidence="2" id="KW-0238">DNA-binding</keyword>
<dbReference type="InterPro" id="IPR011545">
    <property type="entry name" value="DEAD/DEAH_box_helicase_dom"/>
</dbReference>
<dbReference type="InterPro" id="IPR014001">
    <property type="entry name" value="Helicase_ATP-bd"/>
</dbReference>
<dbReference type="GO" id="GO:0005694">
    <property type="term" value="C:chromosome"/>
    <property type="evidence" value="ECO:0007669"/>
    <property type="project" value="TreeGrafter"/>
</dbReference>
<dbReference type="GO" id="GO:0005737">
    <property type="term" value="C:cytoplasm"/>
    <property type="evidence" value="ECO:0007669"/>
    <property type="project" value="TreeGrafter"/>
</dbReference>
<dbReference type="InterPro" id="IPR027417">
    <property type="entry name" value="P-loop_NTPase"/>
</dbReference>
<keyword evidence="7" id="KW-0547">Nucleotide-binding</keyword>
<dbReference type="AlphaFoldDB" id="A0A9P6PE13"/>
<dbReference type="Proteomes" id="UP000726737">
    <property type="component" value="Unassembled WGS sequence"/>
</dbReference>
<organism evidence="7 8">
    <name type="scientific">Mortierella polycephala</name>
    <dbReference type="NCBI Taxonomy" id="41804"/>
    <lineage>
        <taxon>Eukaryota</taxon>
        <taxon>Fungi</taxon>
        <taxon>Fungi incertae sedis</taxon>
        <taxon>Mucoromycota</taxon>
        <taxon>Mortierellomycotina</taxon>
        <taxon>Mortierellomycetes</taxon>
        <taxon>Mortierellales</taxon>
        <taxon>Mortierellaceae</taxon>
        <taxon>Mortierella</taxon>
    </lineage>
</organism>
<evidence type="ECO:0000313" key="7">
    <source>
        <dbReference type="EMBL" id="KAG0242698.1"/>
    </source>
</evidence>
<sequence length="190" mass="21502">MAHFTDQFVFQVQIPQDDIVPIESISTLPPDAVQRCQEVFQVTPKDLQLKVAEFIGGGQDCILIAGCGWGKTLVYFLPLVLWTTRVIVIISPLKAIMQEQRMKLQSLGISSISFEKDVPTGNNVIRDVAGGKYRAVFLTPEMIFKSKALTPLWSNKSWKRRLQAVVLDEAHCVSTWGPEFREDYYRIGEL</sequence>
<feature type="domain" description="Helicase ATP-binding" evidence="6">
    <location>
        <begin position="52"/>
        <end position="190"/>
    </location>
</feature>
<dbReference type="SUPFAM" id="SSF52540">
    <property type="entry name" value="P-loop containing nucleoside triphosphate hydrolases"/>
    <property type="match status" value="1"/>
</dbReference>
<keyword evidence="3" id="KW-0413">Isomerase</keyword>
<dbReference type="EMBL" id="JAAAJA010002178">
    <property type="protein sequence ID" value="KAG0242698.1"/>
    <property type="molecule type" value="Genomic_DNA"/>
</dbReference>
<reference evidence="7" key="1">
    <citation type="journal article" date="2020" name="Fungal Divers.">
        <title>Resolving the Mortierellaceae phylogeny through synthesis of multi-gene phylogenetics and phylogenomics.</title>
        <authorList>
            <person name="Vandepol N."/>
            <person name="Liber J."/>
            <person name="Desiro A."/>
            <person name="Na H."/>
            <person name="Kennedy M."/>
            <person name="Barry K."/>
            <person name="Grigoriev I.V."/>
            <person name="Miller A.N."/>
            <person name="O'Donnell K."/>
            <person name="Stajich J.E."/>
            <person name="Bonito G."/>
        </authorList>
    </citation>
    <scope>NUCLEOTIDE SEQUENCE</scope>
    <source>
        <strain evidence="7">KOD948</strain>
    </source>
</reference>
<dbReference type="GO" id="GO:0003677">
    <property type="term" value="F:DNA binding"/>
    <property type="evidence" value="ECO:0007669"/>
    <property type="project" value="UniProtKB-KW"/>
</dbReference>
<evidence type="ECO:0000313" key="8">
    <source>
        <dbReference type="Proteomes" id="UP000726737"/>
    </source>
</evidence>
<name>A0A9P6PE13_9FUNG</name>
<comment type="similarity">
    <text evidence="1">Belongs to the helicase family. RecQ subfamily.</text>
</comment>
<dbReference type="PANTHER" id="PTHR13710:SF105">
    <property type="entry name" value="ATP-DEPENDENT DNA HELICASE Q1"/>
    <property type="match status" value="1"/>
</dbReference>
<comment type="catalytic activity">
    <reaction evidence="4">
        <text>Couples ATP hydrolysis with the unwinding of duplex DNA by translocating in the 3'-5' direction.</text>
        <dbReference type="EC" id="5.6.2.4"/>
    </reaction>
</comment>
<dbReference type="Pfam" id="PF00270">
    <property type="entry name" value="DEAD"/>
    <property type="match status" value="1"/>
</dbReference>
<dbReference type="GO" id="GO:0005524">
    <property type="term" value="F:ATP binding"/>
    <property type="evidence" value="ECO:0007669"/>
    <property type="project" value="InterPro"/>
</dbReference>
<dbReference type="GO" id="GO:0009378">
    <property type="term" value="F:four-way junction helicase activity"/>
    <property type="evidence" value="ECO:0007669"/>
    <property type="project" value="TreeGrafter"/>
</dbReference>
<comment type="caution">
    <text evidence="7">The sequence shown here is derived from an EMBL/GenBank/DDBJ whole genome shotgun (WGS) entry which is preliminary data.</text>
</comment>
<evidence type="ECO:0000256" key="5">
    <source>
        <dbReference type="ARBA" id="ARBA00034808"/>
    </source>
</evidence>
<keyword evidence="7" id="KW-0378">Hydrolase</keyword>
<dbReference type="GO" id="GO:0000724">
    <property type="term" value="P:double-strand break repair via homologous recombination"/>
    <property type="evidence" value="ECO:0007669"/>
    <property type="project" value="TreeGrafter"/>
</dbReference>